<comment type="caution">
    <text evidence="8">The sequence shown here is derived from an EMBL/GenBank/DDBJ whole genome shotgun (WGS) entry which is preliminary data.</text>
</comment>
<comment type="similarity">
    <text evidence="2">Belongs to the FliH family.</text>
</comment>
<comment type="function">
    <text evidence="1">Needed for flagellar regrowth and assembly.</text>
</comment>
<evidence type="ECO:0000256" key="5">
    <source>
        <dbReference type="ARBA" id="ARBA00022927"/>
    </source>
</evidence>
<dbReference type="PANTHER" id="PTHR34982">
    <property type="entry name" value="YOP PROTEINS TRANSLOCATION PROTEIN L"/>
    <property type="match status" value="1"/>
</dbReference>
<keyword evidence="4" id="KW-1005">Bacterial flagellum biogenesis</keyword>
<keyword evidence="3" id="KW-0813">Transport</keyword>
<evidence type="ECO:0000256" key="3">
    <source>
        <dbReference type="ARBA" id="ARBA00022448"/>
    </source>
</evidence>
<keyword evidence="5" id="KW-0653">Protein transport</keyword>
<protein>
    <recommendedName>
        <fullName evidence="7">Flagellar assembly protein FliH/Type III secretion system HrpE domain-containing protein</fullName>
    </recommendedName>
</protein>
<sequence length="244" mass="26214">MPSARRQHTPVRPSYVIRAVEDDVSRPARMGSDLTTTEFAPVGIADPRLVDPYLAQLVEEAREEARKEGYEAGRRAGFEVGRAEGLELLAQQQAEFAEEDARERASRKERLGELLIAVETAIASALDYQAPAIAEMQEVISGLSAEIAAAVIGHHLAVGDCTARDAVMRALGQVPRRVRVSLRMNPADLAEVEAITGDITDWTVAQVIPDPSVARGDAIALADNLEVEASISGALARVNEALGR</sequence>
<evidence type="ECO:0000259" key="7">
    <source>
        <dbReference type="Pfam" id="PF02108"/>
    </source>
</evidence>
<reference evidence="9" key="1">
    <citation type="journal article" date="2019" name="Int. J. Syst. Evol. Microbiol.">
        <title>The Global Catalogue of Microorganisms (GCM) 10K type strain sequencing project: providing services to taxonomists for standard genome sequencing and annotation.</title>
        <authorList>
            <consortium name="The Broad Institute Genomics Platform"/>
            <consortium name="The Broad Institute Genome Sequencing Center for Infectious Disease"/>
            <person name="Wu L."/>
            <person name="Ma J."/>
        </authorList>
    </citation>
    <scope>NUCLEOTIDE SEQUENCE [LARGE SCALE GENOMIC DNA]</scope>
    <source>
        <strain evidence="9">NBRC 113072</strain>
    </source>
</reference>
<feature type="domain" description="Flagellar assembly protein FliH/Type III secretion system HrpE" evidence="7">
    <location>
        <begin position="130"/>
        <end position="233"/>
    </location>
</feature>
<dbReference type="EMBL" id="BSUO01000001">
    <property type="protein sequence ID" value="GMA38264.1"/>
    <property type="molecule type" value="Genomic_DNA"/>
</dbReference>
<accession>A0ABQ6INH6</accession>
<keyword evidence="9" id="KW-1185">Reference proteome</keyword>
<dbReference type="Proteomes" id="UP001157126">
    <property type="component" value="Unassembled WGS sequence"/>
</dbReference>
<dbReference type="InterPro" id="IPR018035">
    <property type="entry name" value="Flagellar_FliH/T3SS_HrpE"/>
</dbReference>
<dbReference type="RefSeq" id="WP_284302351.1">
    <property type="nucleotide sequence ID" value="NZ_BSUO01000001.1"/>
</dbReference>
<dbReference type="PANTHER" id="PTHR34982:SF1">
    <property type="entry name" value="FLAGELLAR ASSEMBLY PROTEIN FLIH"/>
    <property type="match status" value="1"/>
</dbReference>
<evidence type="ECO:0000256" key="2">
    <source>
        <dbReference type="ARBA" id="ARBA00006602"/>
    </source>
</evidence>
<keyword evidence="6" id="KW-1006">Bacterial flagellum protein export</keyword>
<organism evidence="8 9">
    <name type="scientific">Mobilicoccus caccae</name>
    <dbReference type="NCBI Taxonomy" id="1859295"/>
    <lineage>
        <taxon>Bacteria</taxon>
        <taxon>Bacillati</taxon>
        <taxon>Actinomycetota</taxon>
        <taxon>Actinomycetes</taxon>
        <taxon>Micrococcales</taxon>
        <taxon>Dermatophilaceae</taxon>
        <taxon>Mobilicoccus</taxon>
    </lineage>
</organism>
<evidence type="ECO:0000256" key="1">
    <source>
        <dbReference type="ARBA" id="ARBA00003041"/>
    </source>
</evidence>
<evidence type="ECO:0000313" key="8">
    <source>
        <dbReference type="EMBL" id="GMA38264.1"/>
    </source>
</evidence>
<dbReference type="InterPro" id="IPR051472">
    <property type="entry name" value="T3SS_Stator/FliH"/>
</dbReference>
<proteinExistence type="inferred from homology"/>
<evidence type="ECO:0000256" key="4">
    <source>
        <dbReference type="ARBA" id="ARBA00022795"/>
    </source>
</evidence>
<dbReference type="Pfam" id="PF02108">
    <property type="entry name" value="FliH"/>
    <property type="match status" value="1"/>
</dbReference>
<evidence type="ECO:0000313" key="9">
    <source>
        <dbReference type="Proteomes" id="UP001157126"/>
    </source>
</evidence>
<name>A0ABQ6INH6_9MICO</name>
<gene>
    <name evidence="8" type="ORF">GCM10025883_03090</name>
</gene>
<evidence type="ECO:0000256" key="6">
    <source>
        <dbReference type="ARBA" id="ARBA00023225"/>
    </source>
</evidence>